<dbReference type="Proteomes" id="UP001165960">
    <property type="component" value="Unassembled WGS sequence"/>
</dbReference>
<dbReference type="EMBL" id="QTSX02006775">
    <property type="protein sequence ID" value="KAJ9052144.1"/>
    <property type="molecule type" value="Genomic_DNA"/>
</dbReference>
<comment type="caution">
    <text evidence="1">The sequence shown here is derived from an EMBL/GenBank/DDBJ whole genome shotgun (WGS) entry which is preliminary data.</text>
</comment>
<keyword evidence="2" id="KW-1185">Reference proteome</keyword>
<evidence type="ECO:0000313" key="2">
    <source>
        <dbReference type="Proteomes" id="UP001165960"/>
    </source>
</evidence>
<evidence type="ECO:0000313" key="1">
    <source>
        <dbReference type="EMBL" id="KAJ9052144.1"/>
    </source>
</evidence>
<organism evidence="1 2">
    <name type="scientific">Entomophthora muscae</name>
    <dbReference type="NCBI Taxonomy" id="34485"/>
    <lineage>
        <taxon>Eukaryota</taxon>
        <taxon>Fungi</taxon>
        <taxon>Fungi incertae sedis</taxon>
        <taxon>Zoopagomycota</taxon>
        <taxon>Entomophthoromycotina</taxon>
        <taxon>Entomophthoromycetes</taxon>
        <taxon>Entomophthorales</taxon>
        <taxon>Entomophthoraceae</taxon>
        <taxon>Entomophthora</taxon>
    </lineage>
</organism>
<proteinExistence type="predicted"/>
<reference evidence="1" key="1">
    <citation type="submission" date="2022-04" db="EMBL/GenBank/DDBJ databases">
        <title>Genome of the entomopathogenic fungus Entomophthora muscae.</title>
        <authorList>
            <person name="Elya C."/>
            <person name="Lovett B.R."/>
            <person name="Lee E."/>
            <person name="Macias A.M."/>
            <person name="Hajek A.E."/>
            <person name="De Bivort B.L."/>
            <person name="Kasson M.T."/>
            <person name="De Fine Licht H.H."/>
            <person name="Stajich J.E."/>
        </authorList>
    </citation>
    <scope>NUCLEOTIDE SEQUENCE</scope>
    <source>
        <strain evidence="1">Berkeley</strain>
    </source>
</reference>
<protein>
    <submittedName>
        <fullName evidence="1">DNA repair protein RAD16</fullName>
    </submittedName>
</protein>
<accession>A0ACC2RQ02</accession>
<sequence length="861" mass="96465">MQLKLPFQRRIFQDLLNEQDGLVITSPGLGITSILTEFIHLYATKKYATIQENSEGVNEVHHISGLVFLVNADWDIIDPYLAGRTRLIKVNNATLANERQEIYRRGGIIAITSRILVVDLLCNRVPIPLVTGFLVADAHQVSPNSTEAFILRIFRLQNKSGFIKAFSDRPDLFMAGFAPLERTLKLLYLRTTHLWPRFQVDVAENLDSTPIHVVEIHQPLTKKMQLIQASIMDCLSDCLTELRRSKLLMEVEEDLTLENALGRNFDRMLRTQLESVWHRLGFRTREVISDVATLRQLLTYLTSYDCVSFLKYMDTIIALNSVKASGFNPLVQAQPSAWLMTDSANTLIKAARARVFAKDADKISPVLEEQPKWALVAQLIDEIRETDENAKVLISTLNPRACRQIRNYLSGQKAPGEPHPLLKALYQNYWRTQQEGVQIKIAPTPQPLARRPPPSKRRRVRGGGQAGSDAAGHQTTLSGWAANDETVIVEEVPCEALADEEKEVATFDPAQFTQYFGLIRAPELLVHSITGDLDDLLLSSFAPSHVIMVDPDPAMVRRIEAYQASTSNKVTVYFLVYSDSVEEQRFLAGVRREKDGFERLINEKAKLVIPVDHGLLRPSLNLDSRTAGGQICQPVKVVIDVREFRAALPSALHAAGLEVVPVTLQIGDYILTPDLCVERKSIPDLIQSINSGRLYSQCEAMFQFYSTPILLIEFDENKTFSLEAMGDQWSEFVLAEIPRKLVLLSLAFPRLKIIWSSSPAQSAQLFLDLKSGLKEPDVETCVRLGSTEEDALDQATNSGPVALLRGLPGINSSNYRHVMRSVTSIKELTEKSLSELQTILRDPTNGQTLYIFFHGLSKGGS</sequence>
<gene>
    <name evidence="1" type="primary">rad16_3</name>
    <name evidence="1" type="ORF">DSO57_1037135</name>
</gene>
<name>A0ACC2RQ02_9FUNG</name>